<sequence length="216" mass="23660">MRIVAITNQKGGAGKTTTTMNLAAIAAENSRVLVVDVDPQQSTTWWASTAGDGLPFDFADDTDPATLARMRDLPYDVVFVDTPGNLTDSDILSSVLSVADFAIVPTEPEALCIPPMMRTVRTFIEPNSTPFRVLLSKIDMRVPGQLEDAERLVDELGLPRFGRAIRRYKIHADAPIEGKVVTQYPEFKQTAKSIDDYRAVALELMSIWANAATSSN</sequence>
<evidence type="ECO:0000313" key="3">
    <source>
        <dbReference type="Proteomes" id="UP000316560"/>
    </source>
</evidence>
<dbReference type="PANTHER" id="PTHR13696">
    <property type="entry name" value="P-LOOP CONTAINING NUCLEOSIDE TRIPHOSPHATE HYDROLASE"/>
    <property type="match status" value="1"/>
</dbReference>
<accession>A0A8H2K4K7</accession>
<reference evidence="2 3" key="1">
    <citation type="submission" date="2019-06" db="EMBL/GenBank/DDBJ databases">
        <title>Sequencing the genomes of 1000 actinobacteria strains.</title>
        <authorList>
            <person name="Klenk H.-P."/>
        </authorList>
    </citation>
    <scope>NUCLEOTIDE SEQUENCE [LARGE SCALE GENOMIC DNA]</scope>
    <source>
        <strain evidence="2 3">DSM 21947</strain>
    </source>
</reference>
<name>A0A8H2K4K7_9MICO</name>
<dbReference type="InterPro" id="IPR050678">
    <property type="entry name" value="DNA_Partitioning_ATPase"/>
</dbReference>
<evidence type="ECO:0000259" key="1">
    <source>
        <dbReference type="Pfam" id="PF01656"/>
    </source>
</evidence>
<protein>
    <submittedName>
        <fullName evidence="2">Chromosome partitioning protein</fullName>
    </submittedName>
</protein>
<dbReference type="Proteomes" id="UP000316560">
    <property type="component" value="Unassembled WGS sequence"/>
</dbReference>
<dbReference type="PIRSF" id="PIRSF009320">
    <property type="entry name" value="Nuc_binding_HP_1000"/>
    <property type="match status" value="1"/>
</dbReference>
<gene>
    <name evidence="2" type="ORF">FB472_1250</name>
</gene>
<keyword evidence="3" id="KW-1185">Reference proteome</keyword>
<evidence type="ECO:0000313" key="2">
    <source>
        <dbReference type="EMBL" id="TQO19678.1"/>
    </source>
</evidence>
<dbReference type="CDD" id="cd02042">
    <property type="entry name" value="ParAB_family"/>
    <property type="match status" value="1"/>
</dbReference>
<dbReference type="PANTHER" id="PTHR13696:SF99">
    <property type="entry name" value="COBYRINIC ACID AC-DIAMIDE SYNTHASE"/>
    <property type="match status" value="1"/>
</dbReference>
<dbReference type="AlphaFoldDB" id="A0A8H2K4K7"/>
<dbReference type="SUPFAM" id="SSF52540">
    <property type="entry name" value="P-loop containing nucleoside triphosphate hydrolases"/>
    <property type="match status" value="1"/>
</dbReference>
<dbReference type="RefSeq" id="WP_141990137.1">
    <property type="nucleotide sequence ID" value="NZ_VFRA01000001.1"/>
</dbReference>
<dbReference type="Pfam" id="PF01656">
    <property type="entry name" value="CbiA"/>
    <property type="match status" value="1"/>
</dbReference>
<dbReference type="OrthoDB" id="3173068at2"/>
<feature type="domain" description="CobQ/CobB/MinD/ParA nucleotide binding" evidence="1">
    <location>
        <begin position="4"/>
        <end position="179"/>
    </location>
</feature>
<dbReference type="Gene3D" id="3.40.50.300">
    <property type="entry name" value="P-loop containing nucleotide triphosphate hydrolases"/>
    <property type="match status" value="1"/>
</dbReference>
<comment type="caution">
    <text evidence="2">The sequence shown here is derived from an EMBL/GenBank/DDBJ whole genome shotgun (WGS) entry which is preliminary data.</text>
</comment>
<dbReference type="InterPro" id="IPR027417">
    <property type="entry name" value="P-loop_NTPase"/>
</dbReference>
<dbReference type="EMBL" id="VFRA01000001">
    <property type="protein sequence ID" value="TQO19678.1"/>
    <property type="molecule type" value="Genomic_DNA"/>
</dbReference>
<dbReference type="InterPro" id="IPR002586">
    <property type="entry name" value="CobQ/CobB/MinD/ParA_Nub-bd_dom"/>
</dbReference>
<proteinExistence type="predicted"/>
<organism evidence="2 3">
    <name type="scientific">Rhodoglobus vestalii</name>
    <dbReference type="NCBI Taxonomy" id="193384"/>
    <lineage>
        <taxon>Bacteria</taxon>
        <taxon>Bacillati</taxon>
        <taxon>Actinomycetota</taxon>
        <taxon>Actinomycetes</taxon>
        <taxon>Micrococcales</taxon>
        <taxon>Microbacteriaceae</taxon>
        <taxon>Rhodoglobus</taxon>
    </lineage>
</organism>